<evidence type="ECO:0000313" key="2">
    <source>
        <dbReference type="EMBL" id="TDO21580.1"/>
    </source>
</evidence>
<evidence type="ECO:0000259" key="1">
    <source>
        <dbReference type="PROSITE" id="PS51184"/>
    </source>
</evidence>
<dbReference type="InterPro" id="IPR003347">
    <property type="entry name" value="JmjC_dom"/>
</dbReference>
<dbReference type="Pfam" id="PF13621">
    <property type="entry name" value="Cupin_8"/>
    <property type="match status" value="1"/>
</dbReference>
<keyword evidence="3" id="KW-1185">Reference proteome</keyword>
<dbReference type="InterPro" id="IPR041667">
    <property type="entry name" value="Cupin_8"/>
</dbReference>
<dbReference type="AlphaFoldDB" id="A0A4R6II11"/>
<dbReference type="Gene3D" id="2.60.120.650">
    <property type="entry name" value="Cupin"/>
    <property type="match status" value="1"/>
</dbReference>
<dbReference type="EMBL" id="SNWM01000003">
    <property type="protein sequence ID" value="TDO21580.1"/>
    <property type="molecule type" value="Genomic_DNA"/>
</dbReference>
<gene>
    <name evidence="2" type="ORF">CLV32_2685</name>
</gene>
<dbReference type="SUPFAM" id="SSF51197">
    <property type="entry name" value="Clavaminate synthase-like"/>
    <property type="match status" value="1"/>
</dbReference>
<dbReference type="PROSITE" id="PS51184">
    <property type="entry name" value="JMJC"/>
    <property type="match status" value="1"/>
</dbReference>
<accession>A0A4R6II11</accession>
<comment type="caution">
    <text evidence="2">The sequence shown here is derived from an EMBL/GenBank/DDBJ whole genome shotgun (WGS) entry which is preliminary data.</text>
</comment>
<dbReference type="Proteomes" id="UP000295499">
    <property type="component" value="Unassembled WGS sequence"/>
</dbReference>
<name>A0A4R6II11_9SPHI</name>
<reference evidence="2 3" key="1">
    <citation type="submission" date="2019-03" db="EMBL/GenBank/DDBJ databases">
        <title>Genomic Encyclopedia of Archaeal and Bacterial Type Strains, Phase II (KMG-II): from individual species to whole genera.</title>
        <authorList>
            <person name="Goeker M."/>
        </authorList>
    </citation>
    <scope>NUCLEOTIDE SEQUENCE [LARGE SCALE GENOMIC DNA]</scope>
    <source>
        <strain evidence="2 3">DSM 19034</strain>
    </source>
</reference>
<organism evidence="2 3">
    <name type="scientific">Pedobacter duraquae</name>
    <dbReference type="NCBI Taxonomy" id="425511"/>
    <lineage>
        <taxon>Bacteria</taxon>
        <taxon>Pseudomonadati</taxon>
        <taxon>Bacteroidota</taxon>
        <taxon>Sphingobacteriia</taxon>
        <taxon>Sphingobacteriales</taxon>
        <taxon>Sphingobacteriaceae</taxon>
        <taxon>Pedobacter</taxon>
    </lineage>
</organism>
<dbReference type="PANTHER" id="PTHR12461:SF105">
    <property type="entry name" value="HYPOXIA-INDUCIBLE FACTOR 1-ALPHA INHIBITOR"/>
    <property type="match status" value="1"/>
</dbReference>
<sequence length="328" mass="37664">MPLWQRKGAQMAPFFVINKKNILSTFAHYQLDPYSMSFILKPVDTVENITPADFKKNYLDKRKPLIIKGLTKSWPAREKWTTDYLKQIGGDLNVSLMDNSKADPSKPINASVAEMRFGDYLDLIKSKPTELRIFFFNLFKHVPSLVDDIVIPKDLMGGFIESMPAMFFGGSNSVTFLHYDIDLPHLFHTHFGGRKHIILFDNKWKERLYCIPNATYALEDYDVANPDIKKFPALDGVEGYEVFLEHGDTLFMPTGMWHWMKYLDGSFSLTLRAWDKSIVRKIQSLGNLAIKGGVDSVLKMVFKAPYAKWREKLAIKRAERALAKGLPK</sequence>
<evidence type="ECO:0000313" key="3">
    <source>
        <dbReference type="Proteomes" id="UP000295499"/>
    </source>
</evidence>
<protein>
    <submittedName>
        <fullName evidence="2">Cupin-like domain-containing protein</fullName>
    </submittedName>
</protein>
<feature type="domain" description="JmjC" evidence="1">
    <location>
        <begin position="116"/>
        <end position="290"/>
    </location>
</feature>
<dbReference type="SMART" id="SM00558">
    <property type="entry name" value="JmjC"/>
    <property type="match status" value="1"/>
</dbReference>
<proteinExistence type="predicted"/>
<dbReference type="PANTHER" id="PTHR12461">
    <property type="entry name" value="HYPOXIA-INDUCIBLE FACTOR 1 ALPHA INHIBITOR-RELATED"/>
    <property type="match status" value="1"/>
</dbReference>